<feature type="transmembrane region" description="Helical" evidence="11">
    <location>
        <begin position="761"/>
        <end position="781"/>
    </location>
</feature>
<evidence type="ECO:0000313" key="14">
    <source>
        <dbReference type="EMBL" id="KAJ6415610.1"/>
    </source>
</evidence>
<dbReference type="EMBL" id="JAPFFJ010000012">
    <property type="protein sequence ID" value="KAJ6415610.1"/>
    <property type="molecule type" value="Genomic_DNA"/>
</dbReference>
<organism evidence="14 15">
    <name type="scientific">Salix udensis</name>
    <dbReference type="NCBI Taxonomy" id="889485"/>
    <lineage>
        <taxon>Eukaryota</taxon>
        <taxon>Viridiplantae</taxon>
        <taxon>Streptophyta</taxon>
        <taxon>Embryophyta</taxon>
        <taxon>Tracheophyta</taxon>
        <taxon>Spermatophyta</taxon>
        <taxon>Magnoliopsida</taxon>
        <taxon>eudicotyledons</taxon>
        <taxon>Gunneridae</taxon>
        <taxon>Pentapetalae</taxon>
        <taxon>rosids</taxon>
        <taxon>fabids</taxon>
        <taxon>Malpighiales</taxon>
        <taxon>Salicaceae</taxon>
        <taxon>Saliceae</taxon>
        <taxon>Salix</taxon>
    </lineage>
</organism>
<dbReference type="InterPro" id="IPR057425">
    <property type="entry name" value="DUF2921_N"/>
</dbReference>
<dbReference type="Pfam" id="PF11145">
    <property type="entry name" value="DUF2921"/>
    <property type="match status" value="1"/>
</dbReference>
<reference evidence="14 15" key="1">
    <citation type="journal article" date="2023" name="Int. J. Mol. Sci.">
        <title>De Novo Assembly and Annotation of 11 Diverse Shrub Willow (Salix) Genomes Reveals Novel Gene Organization in Sex-Linked Regions.</title>
        <authorList>
            <person name="Hyden B."/>
            <person name="Feng K."/>
            <person name="Yates T.B."/>
            <person name="Jawdy S."/>
            <person name="Cereghino C."/>
            <person name="Smart L.B."/>
            <person name="Muchero W."/>
        </authorList>
    </citation>
    <scope>NUCLEOTIDE SEQUENCE [LARGE SCALE GENOMIC DNA]</scope>
    <source>
        <tissue evidence="14">Shoot tip</tissue>
    </source>
</reference>
<evidence type="ECO:0000256" key="8">
    <source>
        <dbReference type="ARBA" id="ARBA00022989"/>
    </source>
</evidence>
<dbReference type="AlphaFoldDB" id="A0AAD6K264"/>
<evidence type="ECO:0000256" key="7">
    <source>
        <dbReference type="ARBA" id="ARBA00022786"/>
    </source>
</evidence>
<keyword evidence="6 11" id="KW-0812">Transmembrane</keyword>
<protein>
    <recommendedName>
        <fullName evidence="4">RING-type E3 ubiquitin transferase</fullName>
        <ecNumber evidence="4">2.3.2.27</ecNumber>
    </recommendedName>
</protein>
<feature type="domain" description="SWEET-like" evidence="12">
    <location>
        <begin position="673"/>
        <end position="954"/>
    </location>
</feature>
<evidence type="ECO:0000256" key="3">
    <source>
        <dbReference type="ARBA" id="ARBA00004906"/>
    </source>
</evidence>
<feature type="transmembrane region" description="Helical" evidence="11">
    <location>
        <begin position="918"/>
        <end position="940"/>
    </location>
</feature>
<keyword evidence="5" id="KW-0808">Transferase</keyword>
<proteinExistence type="predicted"/>
<dbReference type="GO" id="GO:0061630">
    <property type="term" value="F:ubiquitin protein ligase activity"/>
    <property type="evidence" value="ECO:0007669"/>
    <property type="project" value="UniProtKB-EC"/>
</dbReference>
<dbReference type="Pfam" id="PF25333">
    <property type="entry name" value="DUF2921_N"/>
    <property type="match status" value="3"/>
</dbReference>
<keyword evidence="7" id="KW-0833">Ubl conjugation pathway</keyword>
<keyword evidence="9 11" id="KW-0472">Membrane</keyword>
<dbReference type="InterPro" id="IPR021319">
    <property type="entry name" value="DUF2921"/>
</dbReference>
<dbReference type="Proteomes" id="UP001162972">
    <property type="component" value="Chromosome 3"/>
</dbReference>
<dbReference type="GO" id="GO:0012505">
    <property type="term" value="C:endomembrane system"/>
    <property type="evidence" value="ECO:0007669"/>
    <property type="project" value="UniProtKB-SubCell"/>
</dbReference>
<feature type="domain" description="DUF2921" evidence="13">
    <location>
        <begin position="311"/>
        <end position="465"/>
    </location>
</feature>
<evidence type="ECO:0000256" key="9">
    <source>
        <dbReference type="ARBA" id="ARBA00023136"/>
    </source>
</evidence>
<comment type="subcellular location">
    <subcellularLocation>
        <location evidence="2">Endomembrane system</location>
        <topology evidence="2">Multi-pass membrane protein</topology>
    </subcellularLocation>
</comment>
<comment type="catalytic activity">
    <reaction evidence="1">
        <text>S-ubiquitinyl-[E2 ubiquitin-conjugating enzyme]-L-cysteine + [acceptor protein]-L-lysine = [E2 ubiquitin-conjugating enzyme]-L-cysteine + N(6)-ubiquitinyl-[acceptor protein]-L-lysine.</text>
        <dbReference type="EC" id="2.3.2.27"/>
    </reaction>
</comment>
<name>A0AAD6K264_9ROSI</name>
<feature type="region of interest" description="Disordered" evidence="10">
    <location>
        <begin position="493"/>
        <end position="517"/>
    </location>
</feature>
<evidence type="ECO:0000256" key="1">
    <source>
        <dbReference type="ARBA" id="ARBA00000900"/>
    </source>
</evidence>
<comment type="pathway">
    <text evidence="3">Protein modification; protein ubiquitination.</text>
</comment>
<sequence length="970" mass="108814">MRRLKQYCKSRCGFESGWFFKARKHCWVTATSSLVSIRCFILPASPLSYSRKYRMMTSNSSPSTWCYLSWLHTAMFLVLSTTSYTPLLVSSKIDIPNYNKHCASVVPESNPNDVPEFITIPFAAEQGGYFLGGEDILNHHPNSSRNHYPSSSRRELFIHTHNVYSTDADDVYKVEASLILKTSDMASYMYDDTSPGGPLSFEVEGFWSGSTGKLCMVGSGSTSSEKGKHQVLPALLKLDGVRDSSNISSLIGGTLESLSTAGDSGYFKPFSLLMIPQNHYEYTEVRKALDHVCTGGVAVPKSLSQSLKLSTPICNAFSRWDTAYKLEYPSGCNSPSGCNPLGEGAGYSPQIMVLKVTQCLEDIRRLRFQIEFSNSSYADYYYRPFNPNTTLVAEASWDVNKNQLCVVGCRIFNAANSLKKSRIEDCSVRLSFRFPAVWSIGHTSGIVGHIWSNKRENDPGYFNTIMFRSYENDAVGIPRSKYEYTVVDKARKSCTEKQPRKSKGKRHPDPNSNDMSFDMVVRNSKRRGIGWGRSEPIAVGDQISRRKDYLISSSSGAAYSPVKGETNSSIPMNISYSMSFSLNESPHVEVFSEGIYDAETGKLCMVGCRYLDSNNRTSDNDSMDCKILINVQFPPVDSNDHIEGTIESTGGENDPLFLEPLSFSAVSYYRQHSRESIWRMDLEIIMSLISNTLVCVFVGCQILYLKKHPAVFPCISLIMLAVLALGCMIPLMLNFEALFVPKDRLARAYRRSGGWVEANEVIVRVIMMVAFLLQFRLLQLVWSARSADGKQKAFLAAEMRTLYLCLPLYICGGLIAVYVNSRGNKVDEGTGYAYSSSNQHSLWADLRSYGGLVLDGFLFPQILLNIFHNSAENALSRFFYFGNTFVRLLPHAYDLYRAHFYVKDFDGSYMYAEPGGDYFSTAWDVIIPPVTLLFAAVIYLQQRFGGRCFMPKRLKEPEGYEKVPVASDHA</sequence>
<comment type="caution">
    <text evidence="14">The sequence shown here is derived from an EMBL/GenBank/DDBJ whole genome shotgun (WGS) entry which is preliminary data.</text>
</comment>
<evidence type="ECO:0000256" key="2">
    <source>
        <dbReference type="ARBA" id="ARBA00004127"/>
    </source>
</evidence>
<gene>
    <name evidence="14" type="ORF">OIU84_004412</name>
</gene>
<dbReference type="PANTHER" id="PTHR33389">
    <property type="entry name" value="FAMILY PROTEIN, PUTATIVE (DUF2921)-RELATED"/>
    <property type="match status" value="1"/>
</dbReference>
<keyword evidence="15" id="KW-1185">Reference proteome</keyword>
<feature type="transmembrane region" description="Helical" evidence="11">
    <location>
        <begin position="801"/>
        <end position="819"/>
    </location>
</feature>
<feature type="domain" description="DUF2921" evidence="13">
    <location>
        <begin position="98"/>
        <end position="271"/>
    </location>
</feature>
<evidence type="ECO:0000256" key="5">
    <source>
        <dbReference type="ARBA" id="ARBA00022679"/>
    </source>
</evidence>
<evidence type="ECO:0000256" key="11">
    <source>
        <dbReference type="SAM" id="Phobius"/>
    </source>
</evidence>
<dbReference type="PANTHER" id="PTHR33389:SF18">
    <property type="entry name" value="OS01G0677900 PROTEIN"/>
    <property type="match status" value="1"/>
</dbReference>
<evidence type="ECO:0000259" key="12">
    <source>
        <dbReference type="Pfam" id="PF11145"/>
    </source>
</evidence>
<dbReference type="EC" id="2.3.2.27" evidence="4"/>
<feature type="domain" description="DUF2921" evidence="13">
    <location>
        <begin position="491"/>
        <end position="662"/>
    </location>
</feature>
<accession>A0AAD6K264</accession>
<evidence type="ECO:0000259" key="13">
    <source>
        <dbReference type="Pfam" id="PF25333"/>
    </source>
</evidence>
<keyword evidence="8 11" id="KW-1133">Transmembrane helix</keyword>
<feature type="transmembrane region" description="Helical" evidence="11">
    <location>
        <begin position="684"/>
        <end position="704"/>
    </location>
</feature>
<evidence type="ECO:0000256" key="10">
    <source>
        <dbReference type="SAM" id="MobiDB-lite"/>
    </source>
</evidence>
<feature type="transmembrane region" description="Helical" evidence="11">
    <location>
        <begin position="710"/>
        <end position="740"/>
    </location>
</feature>
<evidence type="ECO:0000313" key="15">
    <source>
        <dbReference type="Proteomes" id="UP001162972"/>
    </source>
</evidence>
<evidence type="ECO:0000256" key="6">
    <source>
        <dbReference type="ARBA" id="ARBA00022692"/>
    </source>
</evidence>
<evidence type="ECO:0000256" key="4">
    <source>
        <dbReference type="ARBA" id="ARBA00012483"/>
    </source>
</evidence>